<dbReference type="RefSeq" id="XP_026278282.1">
    <property type="nucleotide sequence ID" value="XM_026422497.2"/>
</dbReference>
<reference evidence="2" key="1">
    <citation type="submission" date="2025-08" db="UniProtKB">
        <authorList>
            <consortium name="RefSeq"/>
        </authorList>
    </citation>
    <scope>IDENTIFICATION</scope>
    <source>
        <tissue evidence="2">Whole organism</tissue>
    </source>
</reference>
<organism evidence="1 2">
    <name type="scientific">Frankliniella occidentalis</name>
    <name type="common">Western flower thrips</name>
    <name type="synonym">Euthrips occidentalis</name>
    <dbReference type="NCBI Taxonomy" id="133901"/>
    <lineage>
        <taxon>Eukaryota</taxon>
        <taxon>Metazoa</taxon>
        <taxon>Ecdysozoa</taxon>
        <taxon>Arthropoda</taxon>
        <taxon>Hexapoda</taxon>
        <taxon>Insecta</taxon>
        <taxon>Pterygota</taxon>
        <taxon>Neoptera</taxon>
        <taxon>Paraneoptera</taxon>
        <taxon>Thysanoptera</taxon>
        <taxon>Terebrantia</taxon>
        <taxon>Thripoidea</taxon>
        <taxon>Thripidae</taxon>
        <taxon>Frankliniella</taxon>
    </lineage>
</organism>
<dbReference type="GeneID" id="113206413"/>
<evidence type="ECO:0000313" key="1">
    <source>
        <dbReference type="Proteomes" id="UP000504606"/>
    </source>
</evidence>
<dbReference type="KEGG" id="foc:113206413"/>
<dbReference type="Proteomes" id="UP000504606">
    <property type="component" value="Unplaced"/>
</dbReference>
<sequence>MAEAVAQERPCSVEDQAAWSRFWQGGCKDFPSALNLLNTKYTPLQPHLLSAQAAPFEADAMRYNAEVMLFDIRNQKVRELMRRITEHQYRGGAERVNPIDLSGLSAAEYIAACRLLQETWIMLAASDANNVSRGIPVPEGAKVVNSRCYGPREKYVAQWEEGNSTVQSEHRTNSSINGQGQVDPFYLPRLGDSFVKDVRTYAAIKNDLTKIMEDLGGAYPGPGQRRLADLFIQFAHSHSLAGAPELGKEKIDKLFKICFLIMEKEQAQWQASCFIRTPWQLGMAVSFARLVILFRDGVVQLDDMFGETGVYRVYSTKKILVNYDDVRERCAAIDKKYSEHMGSEVDARKDLVTVYGQVAQ</sequence>
<gene>
    <name evidence="2" type="primary">LOC113206413</name>
</gene>
<name>A0A6J1SB52_FRAOC</name>
<accession>A0A6J1SB52</accession>
<protein>
    <submittedName>
        <fullName evidence="2">Uncharacterized protein LOC113206413</fullName>
    </submittedName>
</protein>
<keyword evidence="1" id="KW-1185">Reference proteome</keyword>
<dbReference type="OrthoDB" id="10669000at2759"/>
<evidence type="ECO:0000313" key="2">
    <source>
        <dbReference type="RefSeq" id="XP_026278282.1"/>
    </source>
</evidence>
<dbReference type="AlphaFoldDB" id="A0A6J1SB52"/>
<proteinExistence type="predicted"/>